<dbReference type="EMBL" id="KZ821630">
    <property type="protein sequence ID" value="PYH67272.1"/>
    <property type="molecule type" value="Genomic_DNA"/>
</dbReference>
<evidence type="ECO:0000313" key="2">
    <source>
        <dbReference type="Proteomes" id="UP000248405"/>
    </source>
</evidence>
<organism evidence="1 2">
    <name type="scientific">Aspergillus vadensis (strain CBS 113365 / IMI 142717 / IBT 24658)</name>
    <dbReference type="NCBI Taxonomy" id="1448311"/>
    <lineage>
        <taxon>Eukaryota</taxon>
        <taxon>Fungi</taxon>
        <taxon>Dikarya</taxon>
        <taxon>Ascomycota</taxon>
        <taxon>Pezizomycotina</taxon>
        <taxon>Eurotiomycetes</taxon>
        <taxon>Eurotiomycetidae</taxon>
        <taxon>Eurotiales</taxon>
        <taxon>Aspergillaceae</taxon>
        <taxon>Aspergillus</taxon>
        <taxon>Aspergillus subgen. Circumdati</taxon>
    </lineage>
</organism>
<accession>A0A319CG66</accession>
<keyword evidence="2" id="KW-1185">Reference proteome</keyword>
<evidence type="ECO:0000313" key="1">
    <source>
        <dbReference type="EMBL" id="PYH67272.1"/>
    </source>
</evidence>
<dbReference type="Proteomes" id="UP000248405">
    <property type="component" value="Unassembled WGS sequence"/>
</dbReference>
<gene>
    <name evidence="1" type="ORF">BO88DRAFT_79354</name>
</gene>
<proteinExistence type="predicted"/>
<sequence>MRNFEGTRCRGLLAITMLLTEDRRQPDCGLITMGPVLRICIPEAFSILLVYHLPGCTWKFLKSWLAAGLVTVPHWA</sequence>
<name>A0A319CG66_ASPVC</name>
<dbReference type="AlphaFoldDB" id="A0A319CG66"/>
<dbReference type="RefSeq" id="XP_025561066.1">
    <property type="nucleotide sequence ID" value="XM_025713143.1"/>
</dbReference>
<protein>
    <submittedName>
        <fullName evidence="1">Uncharacterized protein</fullName>
    </submittedName>
</protein>
<reference evidence="1" key="1">
    <citation type="submission" date="2016-12" db="EMBL/GenBank/DDBJ databases">
        <title>The genomes of Aspergillus section Nigri reveals drivers in fungal speciation.</title>
        <authorList>
            <consortium name="DOE Joint Genome Institute"/>
            <person name="Vesth T.C."/>
            <person name="Nybo J."/>
            <person name="Theobald S."/>
            <person name="Brandl J."/>
            <person name="Frisvad J.C."/>
            <person name="Nielsen K.F."/>
            <person name="Lyhne E.K."/>
            <person name="Kogle M.E."/>
            <person name="Kuo A."/>
            <person name="Riley R."/>
            <person name="Clum A."/>
            <person name="Nolan M."/>
            <person name="Lipzen A."/>
            <person name="Salamov A."/>
            <person name="Henrissat B."/>
            <person name="Wiebenga A."/>
            <person name="De Vries R.P."/>
            <person name="Grigoriev I.V."/>
            <person name="Mortensen U.H."/>
            <person name="Andersen M.R."/>
            <person name="Baker S.E."/>
        </authorList>
    </citation>
    <scope>NUCLEOTIDE SEQUENCE [LARGE SCALE GENOMIC DNA]</scope>
    <source>
        <strain evidence="1">CBS 113365</strain>
    </source>
</reference>
<dbReference type="GeneID" id="37217735"/>